<dbReference type="AlphaFoldDB" id="A0A8H7VFN4"/>
<feature type="coiled-coil region" evidence="2">
    <location>
        <begin position="74"/>
        <end position="101"/>
    </location>
</feature>
<keyword evidence="2" id="KW-0175">Coiled coil</keyword>
<dbReference type="PANTHER" id="PTHR13349:SF2">
    <property type="entry name" value="TRANSLATION MACHINERY-ASSOCIATED PROTEIN 16"/>
    <property type="match status" value="1"/>
</dbReference>
<dbReference type="Gene3D" id="1.20.1440.170">
    <property type="entry name" value="Translation machinery-associated protein 16-like"/>
    <property type="match status" value="1"/>
</dbReference>
<evidence type="ECO:0000256" key="2">
    <source>
        <dbReference type="SAM" id="Coils"/>
    </source>
</evidence>
<comment type="caution">
    <text evidence="3">The sequence shown here is derived from an EMBL/GenBank/DDBJ whole genome shotgun (WGS) entry which is preliminary data.</text>
</comment>
<dbReference type="OrthoDB" id="270284at2759"/>
<dbReference type="GO" id="GO:0005634">
    <property type="term" value="C:nucleus"/>
    <property type="evidence" value="ECO:0007669"/>
    <property type="project" value="TreeGrafter"/>
</dbReference>
<reference evidence="3 4" key="1">
    <citation type="submission" date="2020-12" db="EMBL/GenBank/DDBJ databases">
        <title>Metabolic potential, ecology and presence of endohyphal bacteria is reflected in genomic diversity of Mucoromycotina.</title>
        <authorList>
            <person name="Muszewska A."/>
            <person name="Okrasinska A."/>
            <person name="Steczkiewicz K."/>
            <person name="Drgas O."/>
            <person name="Orlowska M."/>
            <person name="Perlinska-Lenart U."/>
            <person name="Aleksandrzak-Piekarczyk T."/>
            <person name="Szatraj K."/>
            <person name="Zielenkiewicz U."/>
            <person name="Pilsyk S."/>
            <person name="Malc E."/>
            <person name="Mieczkowski P."/>
            <person name="Kruszewska J.S."/>
            <person name="Biernat P."/>
            <person name="Pawlowska J."/>
        </authorList>
    </citation>
    <scope>NUCLEOTIDE SEQUENCE [LARGE SCALE GENOMIC DNA]</scope>
    <source>
        <strain evidence="3 4">CBS 142.35</strain>
    </source>
</reference>
<comment type="similarity">
    <text evidence="1">Belongs to the TMA16 family.</text>
</comment>
<dbReference type="EMBL" id="JAEPRB010000114">
    <property type="protein sequence ID" value="KAG2221256.1"/>
    <property type="molecule type" value="Genomic_DNA"/>
</dbReference>
<evidence type="ECO:0000313" key="4">
    <source>
        <dbReference type="Proteomes" id="UP000646827"/>
    </source>
</evidence>
<dbReference type="InterPro" id="IPR021346">
    <property type="entry name" value="Tma16"/>
</dbReference>
<dbReference type="Pfam" id="PF11176">
    <property type="entry name" value="Tma16"/>
    <property type="match status" value="1"/>
</dbReference>
<organism evidence="3 4">
    <name type="scientific">Circinella minor</name>
    <dbReference type="NCBI Taxonomy" id="1195481"/>
    <lineage>
        <taxon>Eukaryota</taxon>
        <taxon>Fungi</taxon>
        <taxon>Fungi incertae sedis</taxon>
        <taxon>Mucoromycota</taxon>
        <taxon>Mucoromycotina</taxon>
        <taxon>Mucoromycetes</taxon>
        <taxon>Mucorales</taxon>
        <taxon>Lichtheimiaceae</taxon>
        <taxon>Circinella</taxon>
    </lineage>
</organism>
<dbReference type="PANTHER" id="PTHR13349">
    <property type="entry name" value="TRANSLATION MACHINERY-ASSOCIATED PROTEIN 16"/>
    <property type="match status" value="1"/>
</dbReference>
<gene>
    <name evidence="3" type="ORF">INT45_012377</name>
</gene>
<proteinExistence type="inferred from homology"/>
<evidence type="ECO:0000256" key="1">
    <source>
        <dbReference type="ARBA" id="ARBA00034127"/>
    </source>
</evidence>
<accession>A0A8H7VFN4</accession>
<sequence>PNNKRHTVKNIKNRDQVHPYSRKARQINRAQLRTHKLAGKKEGRIAGNTKVERWLWFRYALDESNLCATKEQVHELIQLYLKRHDDELEQLEQERKKKGGHRKKVPRHDILTALKISEESEYASGFELPDLLVEKNVRILREWDGDVNGMPRIRQTLYRKSDAPTSIHTSMEHEEESKQVVTMTKSAIPTMDIDMN</sequence>
<protein>
    <recommendedName>
        <fullName evidence="5">Translation machinery-associated protein 16</fullName>
    </recommendedName>
</protein>
<dbReference type="Proteomes" id="UP000646827">
    <property type="component" value="Unassembled WGS sequence"/>
</dbReference>
<keyword evidence="4" id="KW-1185">Reference proteome</keyword>
<evidence type="ECO:0008006" key="5">
    <source>
        <dbReference type="Google" id="ProtNLM"/>
    </source>
</evidence>
<dbReference type="InterPro" id="IPR038356">
    <property type="entry name" value="Tma16_sf"/>
</dbReference>
<feature type="non-terminal residue" evidence="3">
    <location>
        <position position="1"/>
    </location>
</feature>
<name>A0A8H7VFN4_9FUNG</name>
<evidence type="ECO:0000313" key="3">
    <source>
        <dbReference type="EMBL" id="KAG2221256.1"/>
    </source>
</evidence>